<evidence type="ECO:0000256" key="4">
    <source>
        <dbReference type="ARBA" id="ARBA00022490"/>
    </source>
</evidence>
<comment type="subcellular location">
    <subcellularLocation>
        <location evidence="2">Cytoplasm</location>
    </subcellularLocation>
    <subcellularLocation>
        <location evidence="1">Nucleus</location>
    </subcellularLocation>
</comment>
<protein>
    <recommendedName>
        <fullName evidence="7">Beta-Casp domain-containing protein</fullName>
    </recommendedName>
</protein>
<keyword evidence="9" id="KW-1185">Reference proteome</keyword>
<organism evidence="8 9">
    <name type="scientific">Lucilia cuprina</name>
    <name type="common">Green bottle fly</name>
    <name type="synonym">Australian sheep blowfly</name>
    <dbReference type="NCBI Taxonomy" id="7375"/>
    <lineage>
        <taxon>Eukaryota</taxon>
        <taxon>Metazoa</taxon>
        <taxon>Ecdysozoa</taxon>
        <taxon>Arthropoda</taxon>
        <taxon>Hexapoda</taxon>
        <taxon>Insecta</taxon>
        <taxon>Pterygota</taxon>
        <taxon>Neoptera</taxon>
        <taxon>Endopterygota</taxon>
        <taxon>Diptera</taxon>
        <taxon>Brachycera</taxon>
        <taxon>Muscomorpha</taxon>
        <taxon>Oestroidea</taxon>
        <taxon>Calliphoridae</taxon>
        <taxon>Luciliinae</taxon>
        <taxon>Lucilia</taxon>
    </lineage>
</organism>
<evidence type="ECO:0000256" key="3">
    <source>
        <dbReference type="ARBA" id="ARBA00006861"/>
    </source>
</evidence>
<evidence type="ECO:0000313" key="8">
    <source>
        <dbReference type="EMBL" id="KNC22117.1"/>
    </source>
</evidence>
<dbReference type="Pfam" id="PF16661">
    <property type="entry name" value="Lactamase_B_6"/>
    <property type="match status" value="1"/>
</dbReference>
<dbReference type="InterPro" id="IPR022712">
    <property type="entry name" value="Beta_Casp"/>
</dbReference>
<evidence type="ECO:0000256" key="5">
    <source>
        <dbReference type="ARBA" id="ARBA00023242"/>
    </source>
</evidence>
<dbReference type="PANTHER" id="PTHR46094:SF1">
    <property type="entry name" value="INTEGRATOR COMPLEX SUBUNIT 9"/>
    <property type="match status" value="1"/>
</dbReference>
<dbReference type="InterPro" id="IPR027074">
    <property type="entry name" value="Integrator_9su"/>
</dbReference>
<dbReference type="PANTHER" id="PTHR46094">
    <property type="entry name" value="INTEGRATOR COMPLEX SUBUNIT 9"/>
    <property type="match status" value="1"/>
</dbReference>
<dbReference type="Gene3D" id="3.40.50.10890">
    <property type="match status" value="1"/>
</dbReference>
<dbReference type="EMBL" id="JRES01001546">
    <property type="protein sequence ID" value="KNC22117.1"/>
    <property type="molecule type" value="Genomic_DNA"/>
</dbReference>
<evidence type="ECO:0000256" key="2">
    <source>
        <dbReference type="ARBA" id="ARBA00004496"/>
    </source>
</evidence>
<dbReference type="OMA" id="AMKAVHC"/>
<proteinExistence type="inferred from homology"/>
<dbReference type="SUPFAM" id="SSF56281">
    <property type="entry name" value="Metallo-hydrolase/oxidoreductase"/>
    <property type="match status" value="1"/>
</dbReference>
<dbReference type="GO" id="GO:0032039">
    <property type="term" value="C:integrator complex"/>
    <property type="evidence" value="ECO:0007669"/>
    <property type="project" value="InterPro"/>
</dbReference>
<dbReference type="InterPro" id="IPR036866">
    <property type="entry name" value="RibonucZ/Hydroxyglut_hydro"/>
</dbReference>
<dbReference type="InterPro" id="IPR048660">
    <property type="entry name" value="IntS9-like_C"/>
</dbReference>
<feature type="domain" description="Beta-Casp" evidence="7">
    <location>
        <begin position="325"/>
        <end position="454"/>
    </location>
</feature>
<keyword evidence="5" id="KW-0539">Nucleus</keyword>
<dbReference type="Proteomes" id="UP000037069">
    <property type="component" value="Unassembled WGS sequence"/>
</dbReference>
<dbReference type="InterPro" id="IPR001279">
    <property type="entry name" value="Metallo-B-lactamas"/>
</dbReference>
<dbReference type="STRING" id="7375.A0A0L0BPY2"/>
<evidence type="ECO:0000313" key="9">
    <source>
        <dbReference type="Proteomes" id="UP000037069"/>
    </source>
</evidence>
<gene>
    <name evidence="8" type="ORF">FF38_05874</name>
</gene>
<evidence type="ECO:0000259" key="7">
    <source>
        <dbReference type="SMART" id="SM01027"/>
    </source>
</evidence>
<dbReference type="Gene3D" id="3.60.15.10">
    <property type="entry name" value="Ribonuclease Z/Hydroxyacylglutathione hydrolase-like"/>
    <property type="match status" value="1"/>
</dbReference>
<accession>A0A0L0BPY2</accession>
<dbReference type="AlphaFoldDB" id="A0A0L0BPY2"/>
<dbReference type="GO" id="GO:0005737">
    <property type="term" value="C:cytoplasm"/>
    <property type="evidence" value="ECO:0007669"/>
    <property type="project" value="UniProtKB-SubCell"/>
</dbReference>
<evidence type="ECO:0000256" key="1">
    <source>
        <dbReference type="ARBA" id="ARBA00004123"/>
    </source>
</evidence>
<comment type="similarity">
    <text evidence="3">Belongs to the metallo-beta-lactamase superfamily. RNA-metabolizing metallo-beta-lactamase-like family. INTS9 subfamily.</text>
</comment>
<name>A0A0L0BPY2_LUCCU</name>
<dbReference type="GO" id="GO:0034472">
    <property type="term" value="P:snRNA 3'-end processing"/>
    <property type="evidence" value="ECO:0007669"/>
    <property type="project" value="TreeGrafter"/>
</dbReference>
<feature type="region of interest" description="Disordered" evidence="6">
    <location>
        <begin position="574"/>
        <end position="593"/>
    </location>
</feature>
<keyword evidence="4" id="KW-0963">Cytoplasm</keyword>
<dbReference type="Pfam" id="PF21382">
    <property type="entry name" value="IntS9_C"/>
    <property type="match status" value="1"/>
</dbReference>
<sequence length="677" mass="76392">MRLYCLSNDLAKPCYVITFKGLRIMLDCGLTEQTVLNFLPLPFVQSMKLSNLPNWIPNREHDPQMDGELKECCGRVFVDSSPEFTLPMDKMMDFSEIDVILISNYLNMLALPYITENTGFKGKVYATEPTLQIGRFFLEELVEYIEVAPKASTAQLWKDMLHLLPSPLSEAFRPKKWKTIFGLRDVQNSLARVTIMGYDEKLDILGAFIATPVSSGYCLGSSNWVLSTAHEKICYVSGSSTLTTHPRPINQSALKHADVLIMTGLTQAPTVNPDTKLGELCMNVGKLDKSRNNQNSNNLIKFVYKALTIRNNGSALIPCYPSGVVYDLFECLTQNLENAGLNNVPMFFISPVADSSLAYSNILAEWLSSAKQNKVYLPDDPFPHAFYLRNSKLKHYKHVFSDGFSKDFRQPCVVFCGHPSLRFGDAVHFIEMWGNNPNNSIIFTEPDFPYLQVLAPFQPLAMKAFYCPIDTSLNYQQANKLIKELKPNVLVIPEAYTKPHPNASNLFIEQPDKKIITFKCGEIIRLPLKRKLDRVFLTSEMAQKIVPRDVGNGVTISTITGILQVKDKVHNIKPCSDETSEQPSGSSKLPPPTREDVLKNVKYEYGTLDVDMLIKRLTQDGITNIKMERQGNILTLHLVNEDTTIKFDENETHIVCGGKQSLRLKLRDSLLKCLQSF</sequence>
<evidence type="ECO:0000256" key="6">
    <source>
        <dbReference type="SAM" id="MobiDB-lite"/>
    </source>
</evidence>
<dbReference type="OrthoDB" id="5600060at2759"/>
<comment type="caution">
    <text evidence="8">The sequence shown here is derived from an EMBL/GenBank/DDBJ whole genome shotgun (WGS) entry which is preliminary data.</text>
</comment>
<dbReference type="Pfam" id="PF10996">
    <property type="entry name" value="Beta-Casp"/>
    <property type="match status" value="1"/>
</dbReference>
<dbReference type="SMART" id="SM01027">
    <property type="entry name" value="Beta-Casp"/>
    <property type="match status" value="1"/>
</dbReference>
<reference evidence="8 9" key="1">
    <citation type="journal article" date="2015" name="Nat. Commun.">
        <title>Lucilia cuprina genome unlocks parasitic fly biology to underpin future interventions.</title>
        <authorList>
            <person name="Anstead C.A."/>
            <person name="Korhonen P.K."/>
            <person name="Young N.D."/>
            <person name="Hall R.S."/>
            <person name="Jex A.R."/>
            <person name="Murali S.C."/>
            <person name="Hughes D.S."/>
            <person name="Lee S.F."/>
            <person name="Perry T."/>
            <person name="Stroehlein A.J."/>
            <person name="Ansell B.R."/>
            <person name="Breugelmans B."/>
            <person name="Hofmann A."/>
            <person name="Qu J."/>
            <person name="Dugan S."/>
            <person name="Lee S.L."/>
            <person name="Chao H."/>
            <person name="Dinh H."/>
            <person name="Han Y."/>
            <person name="Doddapaneni H.V."/>
            <person name="Worley K.C."/>
            <person name="Muzny D.M."/>
            <person name="Ioannidis P."/>
            <person name="Waterhouse R.M."/>
            <person name="Zdobnov E.M."/>
            <person name="James P.J."/>
            <person name="Bagnall N.H."/>
            <person name="Kotze A.C."/>
            <person name="Gibbs R.A."/>
            <person name="Richards S."/>
            <person name="Batterham P."/>
            <person name="Gasser R.B."/>
        </authorList>
    </citation>
    <scope>NUCLEOTIDE SEQUENCE [LARGE SCALE GENOMIC DNA]</scope>
    <source>
        <strain evidence="8 9">LS</strain>
        <tissue evidence="8">Full body</tissue>
    </source>
</reference>